<name>A0A1A8T3Z4_9GAMM</name>
<dbReference type="Pfam" id="PF01541">
    <property type="entry name" value="GIY-YIG"/>
    <property type="match status" value="1"/>
</dbReference>
<dbReference type="InterPro" id="IPR035901">
    <property type="entry name" value="GIY-YIG_endonuc_sf"/>
</dbReference>
<evidence type="ECO:0000313" key="3">
    <source>
        <dbReference type="EMBL" id="SBS26611.1"/>
    </source>
</evidence>
<dbReference type="AlphaFoldDB" id="A0A1A8T3Z4"/>
<gene>
    <name evidence="3" type="ORF">MAQ5080_00568</name>
</gene>
<accession>A0A1A8T3Z4</accession>
<dbReference type="InterPro" id="IPR000305">
    <property type="entry name" value="GIY-YIG_endonuc"/>
</dbReference>
<dbReference type="STRING" id="295068.MAQ5080_00568"/>
<dbReference type="InterPro" id="IPR050190">
    <property type="entry name" value="UPF0213_domain"/>
</dbReference>
<proteinExistence type="inferred from homology"/>
<evidence type="ECO:0000259" key="2">
    <source>
        <dbReference type="PROSITE" id="PS50164"/>
    </source>
</evidence>
<dbReference type="PANTHER" id="PTHR34477">
    <property type="entry name" value="UPF0213 PROTEIN YHBQ"/>
    <property type="match status" value="1"/>
</dbReference>
<feature type="domain" description="GIY-YIG" evidence="2">
    <location>
        <begin position="3"/>
        <end position="81"/>
    </location>
</feature>
<dbReference type="CDD" id="cd10456">
    <property type="entry name" value="GIY-YIG_UPF0213"/>
    <property type="match status" value="1"/>
</dbReference>
<organism evidence="3 4">
    <name type="scientific">Marinomonas aquimarina</name>
    <dbReference type="NCBI Taxonomy" id="295068"/>
    <lineage>
        <taxon>Bacteria</taxon>
        <taxon>Pseudomonadati</taxon>
        <taxon>Pseudomonadota</taxon>
        <taxon>Gammaproteobacteria</taxon>
        <taxon>Oceanospirillales</taxon>
        <taxon>Oceanospirillaceae</taxon>
        <taxon>Marinomonas</taxon>
    </lineage>
</organism>
<keyword evidence="4" id="KW-1185">Reference proteome</keyword>
<dbReference type="Gene3D" id="3.40.1440.10">
    <property type="entry name" value="GIY-YIG endonuclease"/>
    <property type="match status" value="1"/>
</dbReference>
<comment type="similarity">
    <text evidence="1">Belongs to the UPF0213 family.</text>
</comment>
<dbReference type="Proteomes" id="UP000092627">
    <property type="component" value="Unassembled WGS sequence"/>
</dbReference>
<dbReference type="PANTHER" id="PTHR34477:SF1">
    <property type="entry name" value="UPF0213 PROTEIN YHBQ"/>
    <property type="match status" value="1"/>
</dbReference>
<evidence type="ECO:0000256" key="1">
    <source>
        <dbReference type="ARBA" id="ARBA00007435"/>
    </source>
</evidence>
<evidence type="ECO:0000313" key="4">
    <source>
        <dbReference type="Proteomes" id="UP000092627"/>
    </source>
</evidence>
<dbReference type="OrthoDB" id="9797095at2"/>
<dbReference type="PROSITE" id="PS50164">
    <property type="entry name" value="GIY_YIG"/>
    <property type="match status" value="1"/>
</dbReference>
<sequence length="109" mass="12629">MIPPWFVYMIKTRLNTLYTGVTTDVERRFEEHCHSPSKGARYLRGKAPLTLVWYQSAASKQQAMQLEYRIKRLPRRTKDKLVLGSVAVAEVFPELFTVQHSDIDESDKG</sequence>
<protein>
    <submittedName>
        <fullName evidence="3">GIY-YIG nuclease superfamily protein</fullName>
    </submittedName>
</protein>
<reference evidence="3 4" key="1">
    <citation type="submission" date="2016-06" db="EMBL/GenBank/DDBJ databases">
        <authorList>
            <person name="Kjaerup R.B."/>
            <person name="Dalgaard T.S."/>
            <person name="Juul-Madsen H.R."/>
        </authorList>
    </citation>
    <scope>NUCLEOTIDE SEQUENCE [LARGE SCALE GENOMIC DNA]</scope>
    <source>
        <strain evidence="3 4">CECT 5080</strain>
    </source>
</reference>
<dbReference type="SMART" id="SM00465">
    <property type="entry name" value="GIYc"/>
    <property type="match status" value="1"/>
</dbReference>
<dbReference type="EMBL" id="FLOC01000002">
    <property type="protein sequence ID" value="SBS26611.1"/>
    <property type="molecule type" value="Genomic_DNA"/>
</dbReference>
<dbReference type="SUPFAM" id="SSF82771">
    <property type="entry name" value="GIY-YIG endonuclease"/>
    <property type="match status" value="1"/>
</dbReference>